<organism evidence="2 3">
    <name type="scientific">Gulo gulo</name>
    <name type="common">Wolverine</name>
    <name type="synonym">Gluton</name>
    <dbReference type="NCBI Taxonomy" id="48420"/>
    <lineage>
        <taxon>Eukaryota</taxon>
        <taxon>Metazoa</taxon>
        <taxon>Chordata</taxon>
        <taxon>Craniata</taxon>
        <taxon>Vertebrata</taxon>
        <taxon>Euteleostomi</taxon>
        <taxon>Mammalia</taxon>
        <taxon>Eutheria</taxon>
        <taxon>Laurasiatheria</taxon>
        <taxon>Carnivora</taxon>
        <taxon>Caniformia</taxon>
        <taxon>Musteloidea</taxon>
        <taxon>Mustelidae</taxon>
        <taxon>Guloninae</taxon>
        <taxon>Gulo</taxon>
    </lineage>
</organism>
<evidence type="ECO:0000256" key="1">
    <source>
        <dbReference type="SAM" id="MobiDB-lite"/>
    </source>
</evidence>
<evidence type="ECO:0000313" key="2">
    <source>
        <dbReference type="EMBL" id="VCW69581.1"/>
    </source>
</evidence>
<reference evidence="2 3" key="1">
    <citation type="submission" date="2018-10" db="EMBL/GenBank/DDBJ databases">
        <authorList>
            <person name="Ekblom R."/>
            <person name="Jareborg N."/>
        </authorList>
    </citation>
    <scope>NUCLEOTIDE SEQUENCE [LARGE SCALE GENOMIC DNA]</scope>
    <source>
        <tissue evidence="2">Muscle</tissue>
    </source>
</reference>
<sequence>MEDPGDRRTRNQNTKSEAAGDGSVAWEKQRRRRERNDTRSQSIGT</sequence>
<dbReference type="EMBL" id="CYRY02005138">
    <property type="protein sequence ID" value="VCW69581.1"/>
    <property type="molecule type" value="Genomic_DNA"/>
</dbReference>
<dbReference type="Proteomes" id="UP000269945">
    <property type="component" value="Unassembled WGS sequence"/>
</dbReference>
<feature type="region of interest" description="Disordered" evidence="1">
    <location>
        <begin position="1"/>
        <end position="45"/>
    </location>
</feature>
<gene>
    <name evidence="2" type="ORF">BN2614_LOCUS1</name>
</gene>
<evidence type="ECO:0000313" key="3">
    <source>
        <dbReference type="Proteomes" id="UP000269945"/>
    </source>
</evidence>
<comment type="caution">
    <text evidence="2">The sequence shown here is derived from an EMBL/GenBank/DDBJ whole genome shotgun (WGS) entry which is preliminary data.</text>
</comment>
<name>A0A9X9PWE5_GULGU</name>
<proteinExistence type="predicted"/>
<protein>
    <submittedName>
        <fullName evidence="2">Uncharacterized protein</fullName>
    </submittedName>
</protein>
<accession>A0A9X9PWE5</accession>
<keyword evidence="3" id="KW-1185">Reference proteome</keyword>
<dbReference type="AlphaFoldDB" id="A0A9X9PWE5"/>